<protein>
    <recommendedName>
        <fullName evidence="7">O-antigen ligase-related domain-containing protein</fullName>
    </recommendedName>
</protein>
<feature type="transmembrane region" description="Helical" evidence="6">
    <location>
        <begin position="262"/>
        <end position="279"/>
    </location>
</feature>
<evidence type="ECO:0000256" key="1">
    <source>
        <dbReference type="ARBA" id="ARBA00004141"/>
    </source>
</evidence>
<dbReference type="PROSITE" id="PS50293">
    <property type="entry name" value="TPR_REGION"/>
    <property type="match status" value="1"/>
</dbReference>
<dbReference type="SUPFAM" id="SSF48452">
    <property type="entry name" value="TPR-like"/>
    <property type="match status" value="1"/>
</dbReference>
<evidence type="ECO:0000256" key="6">
    <source>
        <dbReference type="SAM" id="Phobius"/>
    </source>
</evidence>
<dbReference type="AlphaFoldDB" id="A0A1G1VAE6"/>
<feature type="transmembrane region" description="Helical" evidence="6">
    <location>
        <begin position="132"/>
        <end position="149"/>
    </location>
</feature>
<feature type="transmembrane region" description="Helical" evidence="6">
    <location>
        <begin position="187"/>
        <end position="207"/>
    </location>
</feature>
<keyword evidence="2 6" id="KW-0812">Transmembrane</keyword>
<organism evidence="8 9">
    <name type="scientific">Candidatus Blackburnbacteria bacterium RIFCSPHIGHO2_12_FULL_41_13b</name>
    <dbReference type="NCBI Taxonomy" id="1797517"/>
    <lineage>
        <taxon>Bacteria</taxon>
        <taxon>Candidatus Blackburniibacteriota</taxon>
    </lineage>
</organism>
<evidence type="ECO:0000259" key="7">
    <source>
        <dbReference type="Pfam" id="PF04932"/>
    </source>
</evidence>
<sequence length="645" mass="73964">MGHISLWAERTIKISFYLLFFITPFIFNPGNSELFELPKMYFIFFCTIIILTTWLTRSVLTGTFIFKGTFLDIPLLLFFGSQLIAAYFSIDQHTSIFGYYSRVNGGLLSLTSYLLLYWAYVSNMEIRDTKNAIRYLLSSAVLISVWGILEHFGVSPSCYLLKGELDANCWVQDVQARVFATLGQPNWIAAFLVAVFPLTLAEVWNLIQKRNYTLLHRSVYFYSCFLIFIAIVFTKSRSGFLGLGAAIAVYLYFLLPQKLVFRLSYLLIILIAGIFFWRYNFADCFDLNPNQLTTSAGTESCKIRAIVWKGAIDVWKNNPVFGTGPETFAYSYYNYRPVEHNNTSEWELLYNKAHNEYLNYAANTGSFGLITYLLLITSALFYMFNNLKFEIYNLNSNLKLKIALFAGYTSILVTNFFGFSTAVVNLLFFLFPAMAVSLTQQTTEYKQHWLCWKKVLFLIFVLCSLFYVLLQITMYYLADLQYAKADKYGKKGLYQEAAKEMKNALFMRSNEPIYYNELAEPTSFLAVSQHELGQTSASLDLAKLAIDSSAVAVQISPYNINFLKNQSLVFARLSLIDPVYINQAIPPLETAAKLAPTDPKIHYNLGVLYERKGEKQKAELMFKKALDLKPDYQDSKEAIQKLQIK</sequence>
<dbReference type="InterPro" id="IPR011990">
    <property type="entry name" value="TPR-like_helical_dom_sf"/>
</dbReference>
<feature type="transmembrane region" description="Helical" evidence="6">
    <location>
        <begin position="12"/>
        <end position="28"/>
    </location>
</feature>
<dbReference type="PROSITE" id="PS50005">
    <property type="entry name" value="TPR"/>
    <property type="match status" value="1"/>
</dbReference>
<evidence type="ECO:0000313" key="8">
    <source>
        <dbReference type="EMBL" id="OGY12415.1"/>
    </source>
</evidence>
<evidence type="ECO:0000313" key="9">
    <source>
        <dbReference type="Proteomes" id="UP000178272"/>
    </source>
</evidence>
<feature type="transmembrane region" description="Helical" evidence="6">
    <location>
        <begin position="40"/>
        <end position="57"/>
    </location>
</feature>
<dbReference type="Gene3D" id="1.25.40.10">
    <property type="entry name" value="Tetratricopeptide repeat domain"/>
    <property type="match status" value="1"/>
</dbReference>
<evidence type="ECO:0000256" key="3">
    <source>
        <dbReference type="ARBA" id="ARBA00022989"/>
    </source>
</evidence>
<dbReference type="PANTHER" id="PTHR37422">
    <property type="entry name" value="TEICHURONIC ACID BIOSYNTHESIS PROTEIN TUAE"/>
    <property type="match status" value="1"/>
</dbReference>
<dbReference type="InterPro" id="IPR007016">
    <property type="entry name" value="O-antigen_ligase-rel_domated"/>
</dbReference>
<feature type="transmembrane region" description="Helical" evidence="6">
    <location>
        <begin position="214"/>
        <end position="233"/>
    </location>
</feature>
<dbReference type="InterPro" id="IPR051533">
    <property type="entry name" value="WaaL-like"/>
</dbReference>
<feature type="transmembrane region" description="Helical" evidence="6">
    <location>
        <begin position="455"/>
        <end position="478"/>
    </location>
</feature>
<feature type="domain" description="O-antigen ligase-related" evidence="7">
    <location>
        <begin position="223"/>
        <end position="373"/>
    </location>
</feature>
<evidence type="ECO:0000256" key="4">
    <source>
        <dbReference type="ARBA" id="ARBA00023136"/>
    </source>
</evidence>
<keyword evidence="4 6" id="KW-0472">Membrane</keyword>
<dbReference type="Pfam" id="PF00515">
    <property type="entry name" value="TPR_1"/>
    <property type="match status" value="1"/>
</dbReference>
<feature type="transmembrane region" description="Helical" evidence="6">
    <location>
        <begin position="405"/>
        <end position="435"/>
    </location>
</feature>
<feature type="transmembrane region" description="Helical" evidence="6">
    <location>
        <begin position="365"/>
        <end position="384"/>
    </location>
</feature>
<keyword evidence="5" id="KW-0802">TPR repeat</keyword>
<feature type="transmembrane region" description="Helical" evidence="6">
    <location>
        <begin position="69"/>
        <end position="90"/>
    </location>
</feature>
<reference evidence="8 9" key="1">
    <citation type="journal article" date="2016" name="Nat. Commun.">
        <title>Thousands of microbial genomes shed light on interconnected biogeochemical processes in an aquifer system.</title>
        <authorList>
            <person name="Anantharaman K."/>
            <person name="Brown C.T."/>
            <person name="Hug L.A."/>
            <person name="Sharon I."/>
            <person name="Castelle C.J."/>
            <person name="Probst A.J."/>
            <person name="Thomas B.C."/>
            <person name="Singh A."/>
            <person name="Wilkins M.J."/>
            <person name="Karaoz U."/>
            <person name="Brodie E.L."/>
            <person name="Williams K.H."/>
            <person name="Hubbard S.S."/>
            <person name="Banfield J.F."/>
        </authorList>
    </citation>
    <scope>NUCLEOTIDE SEQUENCE [LARGE SCALE GENOMIC DNA]</scope>
</reference>
<dbReference type="STRING" id="1797517.A3F61_02900"/>
<dbReference type="Pfam" id="PF04932">
    <property type="entry name" value="Wzy_C"/>
    <property type="match status" value="1"/>
</dbReference>
<dbReference type="PANTHER" id="PTHR37422:SF13">
    <property type="entry name" value="LIPOPOLYSACCHARIDE BIOSYNTHESIS PROTEIN PA4999-RELATED"/>
    <property type="match status" value="1"/>
</dbReference>
<accession>A0A1G1VAE6</accession>
<dbReference type="SMART" id="SM00028">
    <property type="entry name" value="TPR"/>
    <property type="match status" value="2"/>
</dbReference>
<comment type="caution">
    <text evidence="8">The sequence shown here is derived from an EMBL/GenBank/DDBJ whole genome shotgun (WGS) entry which is preliminary data.</text>
</comment>
<evidence type="ECO:0000256" key="5">
    <source>
        <dbReference type="PROSITE-ProRule" id="PRU00339"/>
    </source>
</evidence>
<keyword evidence="3 6" id="KW-1133">Transmembrane helix</keyword>
<proteinExistence type="predicted"/>
<name>A0A1G1VAE6_9BACT</name>
<dbReference type="EMBL" id="MHCA01000015">
    <property type="protein sequence ID" value="OGY12415.1"/>
    <property type="molecule type" value="Genomic_DNA"/>
</dbReference>
<feature type="repeat" description="TPR" evidence="5">
    <location>
        <begin position="599"/>
        <end position="632"/>
    </location>
</feature>
<feature type="transmembrane region" description="Helical" evidence="6">
    <location>
        <begin position="96"/>
        <end position="120"/>
    </location>
</feature>
<dbReference type="GO" id="GO:0016020">
    <property type="term" value="C:membrane"/>
    <property type="evidence" value="ECO:0007669"/>
    <property type="project" value="UniProtKB-SubCell"/>
</dbReference>
<comment type="subcellular location">
    <subcellularLocation>
        <location evidence="1">Membrane</location>
        <topology evidence="1">Multi-pass membrane protein</topology>
    </subcellularLocation>
</comment>
<feature type="transmembrane region" description="Helical" evidence="6">
    <location>
        <begin position="239"/>
        <end position="255"/>
    </location>
</feature>
<dbReference type="Proteomes" id="UP000178272">
    <property type="component" value="Unassembled WGS sequence"/>
</dbReference>
<gene>
    <name evidence="8" type="ORF">A3F61_02900</name>
</gene>
<evidence type="ECO:0000256" key="2">
    <source>
        <dbReference type="ARBA" id="ARBA00022692"/>
    </source>
</evidence>
<dbReference type="InterPro" id="IPR019734">
    <property type="entry name" value="TPR_rpt"/>
</dbReference>